<comment type="catalytic activity">
    <reaction evidence="1">
        <text>(7,8-dihydropterin-6-yl)methyl diphosphate + 4-aminobenzoate = 7,8-dihydropteroate + diphosphate</text>
        <dbReference type="Rhea" id="RHEA:19949"/>
        <dbReference type="ChEBI" id="CHEBI:17836"/>
        <dbReference type="ChEBI" id="CHEBI:17839"/>
        <dbReference type="ChEBI" id="CHEBI:33019"/>
        <dbReference type="ChEBI" id="CHEBI:72950"/>
        <dbReference type="EC" id="2.5.1.15"/>
    </reaction>
</comment>
<dbReference type="GO" id="GO:0046654">
    <property type="term" value="P:tetrahydrofolate biosynthetic process"/>
    <property type="evidence" value="ECO:0007669"/>
    <property type="project" value="UniProtKB-UniPathway"/>
</dbReference>
<comment type="pathway">
    <text evidence="3 9">Cofactor biosynthesis; tetrahydrofolate biosynthesis; 7,8-dihydrofolate from 2-amino-4-hydroxy-6-hydroxymethyl-7,8-dihydropteridine diphosphate and 4-aminobenzoate: step 1/2.</text>
</comment>
<dbReference type="EMBL" id="FRDI01000006">
    <property type="protein sequence ID" value="SHN65510.1"/>
    <property type="molecule type" value="Genomic_DNA"/>
</dbReference>
<keyword evidence="7 9" id="KW-0460">Magnesium</keyword>
<accession>A0A1M7T432</accession>
<dbReference type="GO" id="GO:0004156">
    <property type="term" value="F:dihydropteroate synthase activity"/>
    <property type="evidence" value="ECO:0007669"/>
    <property type="project" value="UniProtKB-EC"/>
</dbReference>
<reference evidence="11 12" key="1">
    <citation type="submission" date="2016-12" db="EMBL/GenBank/DDBJ databases">
        <authorList>
            <person name="Song W.-J."/>
            <person name="Kurnit D.M."/>
        </authorList>
    </citation>
    <scope>NUCLEOTIDE SEQUENCE [LARGE SCALE GENOMIC DNA]</scope>
    <source>
        <strain evidence="11 12">DSM 11393</strain>
    </source>
</reference>
<dbReference type="GO" id="GO:0046872">
    <property type="term" value="F:metal ion binding"/>
    <property type="evidence" value="ECO:0007669"/>
    <property type="project" value="UniProtKB-KW"/>
</dbReference>
<dbReference type="PROSITE" id="PS50972">
    <property type="entry name" value="PTERIN_BINDING"/>
    <property type="match status" value="1"/>
</dbReference>
<evidence type="ECO:0000256" key="3">
    <source>
        <dbReference type="ARBA" id="ARBA00004763"/>
    </source>
</evidence>
<dbReference type="Proteomes" id="UP000186469">
    <property type="component" value="Unassembled WGS sequence"/>
</dbReference>
<evidence type="ECO:0000256" key="5">
    <source>
        <dbReference type="ARBA" id="ARBA00022679"/>
    </source>
</evidence>
<evidence type="ECO:0000313" key="12">
    <source>
        <dbReference type="Proteomes" id="UP000186469"/>
    </source>
</evidence>
<dbReference type="InterPro" id="IPR006390">
    <property type="entry name" value="DHP_synth_dom"/>
</dbReference>
<dbReference type="CDD" id="cd00739">
    <property type="entry name" value="DHPS"/>
    <property type="match status" value="1"/>
</dbReference>
<evidence type="ECO:0000256" key="4">
    <source>
        <dbReference type="ARBA" id="ARBA00012458"/>
    </source>
</evidence>
<comment type="function">
    <text evidence="9">Catalyzes the condensation of para-aminobenzoate (pABA) with 6-hydroxymethyl-7,8-dihydropterin diphosphate (DHPt-PP) to form 7,8-dihydropteroate (H2Pte), the immediate precursor of folate derivatives.</text>
</comment>
<proteinExistence type="inferred from homology"/>
<keyword evidence="6 9" id="KW-0479">Metal-binding</keyword>
<keyword evidence="12" id="KW-1185">Reference proteome</keyword>
<dbReference type="OrthoDB" id="9811744at2"/>
<sequence>MEWLTNKGFNLLLQEGRWHCHFPFLNSSDLDFATAQKQRCKHLIMGIVNVTPDSFSDGGSYFELDKAKEHVLELCEQNVDILDIGAESTRPFATPVSVDDEIERLKPLLSFIQAQRQDPESVLKDIPVSIDTFKAKTAEFVIACDAEIINDVSGGVFDSEMKNVLAEQKPAYILGHSPKKPQEMQKRPSYQNVVEEILSFFETQMNLLVQAGLPETHIALDPCFGFGKNLEHNIAIFKAIPRFMSLKRPLVVGLSRKAMLRQLLAHESLHKETMDKATQIALSLIFERCVGDGVIIHRVHNVLGAAQAFQLSSQL</sequence>
<evidence type="ECO:0000256" key="1">
    <source>
        <dbReference type="ARBA" id="ARBA00000012"/>
    </source>
</evidence>
<keyword evidence="8 9" id="KW-0289">Folate biosynthesis</keyword>
<dbReference type="PANTHER" id="PTHR20941:SF1">
    <property type="entry name" value="FOLIC ACID SYNTHESIS PROTEIN FOL1"/>
    <property type="match status" value="1"/>
</dbReference>
<comment type="similarity">
    <text evidence="9">Belongs to the DHPS family.</text>
</comment>
<protein>
    <recommendedName>
        <fullName evidence="4 9">Dihydropteroate synthase</fullName>
        <shortName evidence="9">DHPS</shortName>
        <ecNumber evidence="4 9">2.5.1.15</ecNumber>
    </recommendedName>
    <alternativeName>
        <fullName evidence="9">Dihydropteroate pyrophosphorylase</fullName>
    </alternativeName>
</protein>
<dbReference type="UniPathway" id="UPA00077">
    <property type="reaction ID" value="UER00156"/>
</dbReference>
<keyword evidence="5 9" id="KW-0808">Transferase</keyword>
<dbReference type="NCBIfam" id="TIGR01496">
    <property type="entry name" value="DHPS"/>
    <property type="match status" value="1"/>
</dbReference>
<dbReference type="GO" id="GO:0046656">
    <property type="term" value="P:folic acid biosynthetic process"/>
    <property type="evidence" value="ECO:0007669"/>
    <property type="project" value="UniProtKB-KW"/>
</dbReference>
<dbReference type="GO" id="GO:0005829">
    <property type="term" value="C:cytosol"/>
    <property type="evidence" value="ECO:0007669"/>
    <property type="project" value="TreeGrafter"/>
</dbReference>
<dbReference type="InterPro" id="IPR011005">
    <property type="entry name" value="Dihydropteroate_synth-like_sf"/>
</dbReference>
<dbReference type="InterPro" id="IPR045031">
    <property type="entry name" value="DHP_synth-like"/>
</dbReference>
<dbReference type="Pfam" id="PF00809">
    <property type="entry name" value="Pterin_bind"/>
    <property type="match status" value="1"/>
</dbReference>
<dbReference type="PROSITE" id="PS00792">
    <property type="entry name" value="DHPS_1"/>
    <property type="match status" value="1"/>
</dbReference>
<feature type="domain" description="Pterin-binding" evidence="10">
    <location>
        <begin position="42"/>
        <end position="310"/>
    </location>
</feature>
<evidence type="ECO:0000256" key="8">
    <source>
        <dbReference type="ARBA" id="ARBA00022909"/>
    </source>
</evidence>
<organism evidence="11 12">
    <name type="scientific">Desulfovibrio litoralis DSM 11393</name>
    <dbReference type="NCBI Taxonomy" id="1121455"/>
    <lineage>
        <taxon>Bacteria</taxon>
        <taxon>Pseudomonadati</taxon>
        <taxon>Thermodesulfobacteriota</taxon>
        <taxon>Desulfovibrionia</taxon>
        <taxon>Desulfovibrionales</taxon>
        <taxon>Desulfovibrionaceae</taxon>
        <taxon>Desulfovibrio</taxon>
    </lineage>
</organism>
<dbReference type="AlphaFoldDB" id="A0A1M7T432"/>
<evidence type="ECO:0000256" key="2">
    <source>
        <dbReference type="ARBA" id="ARBA00001946"/>
    </source>
</evidence>
<name>A0A1M7T432_9BACT</name>
<dbReference type="EC" id="2.5.1.15" evidence="4 9"/>
<dbReference type="STRING" id="1121455.SAMN02745728_01537"/>
<dbReference type="PANTHER" id="PTHR20941">
    <property type="entry name" value="FOLATE SYNTHESIS PROTEINS"/>
    <property type="match status" value="1"/>
</dbReference>
<comment type="cofactor">
    <cofactor evidence="2 9">
        <name>Mg(2+)</name>
        <dbReference type="ChEBI" id="CHEBI:18420"/>
    </cofactor>
</comment>
<evidence type="ECO:0000259" key="10">
    <source>
        <dbReference type="PROSITE" id="PS50972"/>
    </source>
</evidence>
<dbReference type="SUPFAM" id="SSF51717">
    <property type="entry name" value="Dihydropteroate synthetase-like"/>
    <property type="match status" value="1"/>
</dbReference>
<dbReference type="InterPro" id="IPR000489">
    <property type="entry name" value="Pterin-binding_dom"/>
</dbReference>
<gene>
    <name evidence="11" type="ORF">SAMN02745728_01537</name>
</gene>
<evidence type="ECO:0000256" key="7">
    <source>
        <dbReference type="ARBA" id="ARBA00022842"/>
    </source>
</evidence>
<evidence type="ECO:0000313" key="11">
    <source>
        <dbReference type="EMBL" id="SHN65510.1"/>
    </source>
</evidence>
<evidence type="ECO:0000256" key="6">
    <source>
        <dbReference type="ARBA" id="ARBA00022723"/>
    </source>
</evidence>
<evidence type="ECO:0000256" key="9">
    <source>
        <dbReference type="RuleBase" id="RU361205"/>
    </source>
</evidence>
<dbReference type="Gene3D" id="3.20.20.20">
    <property type="entry name" value="Dihydropteroate synthase-like"/>
    <property type="match status" value="1"/>
</dbReference>